<evidence type="ECO:0000256" key="10">
    <source>
        <dbReference type="SAM" id="Phobius"/>
    </source>
</evidence>
<protein>
    <recommendedName>
        <fullName evidence="12">Transmembrane protein 59-like</fullName>
    </recommendedName>
</protein>
<comment type="subcellular location">
    <subcellularLocation>
        <location evidence="1">Golgi apparatus membrane</location>
        <topology evidence="1">Single-pass type I membrane protein</topology>
    </subcellularLocation>
</comment>
<evidence type="ECO:0000256" key="3">
    <source>
        <dbReference type="ARBA" id="ARBA00022692"/>
    </source>
</evidence>
<feature type="transmembrane region" description="Helical" evidence="10">
    <location>
        <begin position="266"/>
        <end position="286"/>
    </location>
</feature>
<dbReference type="PANTHER" id="PTHR28652">
    <property type="entry name" value="TRANSMEMBRANE PROTEIN 59-LIKE PROTEIN"/>
    <property type="match status" value="1"/>
</dbReference>
<dbReference type="Pfam" id="PF12280">
    <property type="entry name" value="BSMAP"/>
    <property type="match status" value="1"/>
</dbReference>
<organism evidence="11">
    <name type="scientific">Scylla olivacea</name>
    <name type="common">Orange mud crab</name>
    <name type="synonym">Cancer olivacea</name>
    <dbReference type="NCBI Taxonomy" id="85551"/>
    <lineage>
        <taxon>Eukaryota</taxon>
        <taxon>Metazoa</taxon>
        <taxon>Ecdysozoa</taxon>
        <taxon>Arthropoda</taxon>
        <taxon>Crustacea</taxon>
        <taxon>Multicrustacea</taxon>
        <taxon>Malacostraca</taxon>
        <taxon>Eumalacostraca</taxon>
        <taxon>Eucarida</taxon>
        <taxon>Decapoda</taxon>
        <taxon>Pleocyemata</taxon>
        <taxon>Brachyura</taxon>
        <taxon>Eubrachyura</taxon>
        <taxon>Portunoidea</taxon>
        <taxon>Portunidae</taxon>
        <taxon>Portuninae</taxon>
        <taxon>Scylla</taxon>
    </lineage>
</organism>
<dbReference type="GO" id="GO:0000139">
    <property type="term" value="C:Golgi membrane"/>
    <property type="evidence" value="ECO:0007669"/>
    <property type="project" value="UniProtKB-SubCell"/>
</dbReference>
<dbReference type="EMBL" id="GDRN01028040">
    <property type="protein sequence ID" value="JAI67627.1"/>
    <property type="molecule type" value="Transcribed_RNA"/>
</dbReference>
<keyword evidence="7 10" id="KW-0472">Membrane</keyword>
<evidence type="ECO:0000256" key="8">
    <source>
        <dbReference type="ARBA" id="ARBA00023180"/>
    </source>
</evidence>
<evidence type="ECO:0000256" key="4">
    <source>
        <dbReference type="ARBA" id="ARBA00022729"/>
    </source>
</evidence>
<evidence type="ECO:0000256" key="6">
    <source>
        <dbReference type="ARBA" id="ARBA00023034"/>
    </source>
</evidence>
<evidence type="ECO:0008006" key="12">
    <source>
        <dbReference type="Google" id="ProtNLM"/>
    </source>
</evidence>
<evidence type="ECO:0000313" key="11">
    <source>
        <dbReference type="EMBL" id="JAI67627.1"/>
    </source>
</evidence>
<proteinExistence type="inferred from homology"/>
<accession>A0A0P4WKG9</accession>
<evidence type="ECO:0000256" key="5">
    <source>
        <dbReference type="ARBA" id="ARBA00022989"/>
    </source>
</evidence>
<dbReference type="PANTHER" id="PTHR28652:SF2">
    <property type="entry name" value="TRANSMEMBRANE PROTEIN 59-LIKE PROTEIN"/>
    <property type="match status" value="1"/>
</dbReference>
<reference evidence="11" key="1">
    <citation type="submission" date="2015-09" db="EMBL/GenBank/DDBJ databases">
        <title>Scylla olivacea transcriptome.</title>
        <authorList>
            <person name="Ikhwanuddin M."/>
        </authorList>
    </citation>
    <scope>NUCLEOTIDE SEQUENCE</scope>
</reference>
<keyword evidence="5 10" id="KW-1133">Transmembrane helix</keyword>
<evidence type="ECO:0000256" key="9">
    <source>
        <dbReference type="SAM" id="MobiDB-lite"/>
    </source>
</evidence>
<sequence length="344" mass="37064">MRRKWKRRRMKKSKNTKRTQTFLKMASTGSQILALLSLFSLCCASGGFQGLLGDPKGCEESCLKSYAPHTNPDGGDKSQACSRGCRLYTITEFVARGGNLGEENAIGPLKTPKESCFNACIDAYNETSGNTVACKFGCEAQEASRQEAKKEEQEEEGEDSQSIHLLSPLVQVRAVYSSLVGAVHIVRSSLVTYFAAEDNSIVAVESPPEILVEVLGEEDTDGAEGVKLSPPPHSRIVSPEGLEGGRSGEPSVVSCVSQRLGVPPPLLVASALVLVLFTIYVIFAVCSTAPTKTRKDALSVQADPLPMPIKLVRPEDLTRLSLMEEDDLQAPPLPTKVKLPDSDV</sequence>
<keyword evidence="4" id="KW-0732">Signal</keyword>
<feature type="region of interest" description="Disordered" evidence="9">
    <location>
        <begin position="324"/>
        <end position="344"/>
    </location>
</feature>
<dbReference type="InterPro" id="IPR022065">
    <property type="entry name" value="Uncharacterised_TMEM59"/>
</dbReference>
<name>A0A0P4WKG9_SCYOL</name>
<evidence type="ECO:0000256" key="7">
    <source>
        <dbReference type="ARBA" id="ARBA00023136"/>
    </source>
</evidence>
<evidence type="ECO:0000256" key="2">
    <source>
        <dbReference type="ARBA" id="ARBA00009643"/>
    </source>
</evidence>
<keyword evidence="6" id="KW-0333">Golgi apparatus</keyword>
<keyword evidence="3 10" id="KW-0812">Transmembrane</keyword>
<keyword evidence="8" id="KW-0325">Glycoprotein</keyword>
<evidence type="ECO:0000256" key="1">
    <source>
        <dbReference type="ARBA" id="ARBA00004614"/>
    </source>
</evidence>
<dbReference type="AlphaFoldDB" id="A0A0P4WKG9"/>
<comment type="similarity">
    <text evidence="2">Belongs to the TMEM59 family.</text>
</comment>